<evidence type="ECO:0000313" key="1">
    <source>
        <dbReference type="EMBL" id="KAH6627318.1"/>
    </source>
</evidence>
<organism evidence="1 2">
    <name type="scientific">Chaetomium tenue</name>
    <dbReference type="NCBI Taxonomy" id="1854479"/>
    <lineage>
        <taxon>Eukaryota</taxon>
        <taxon>Fungi</taxon>
        <taxon>Dikarya</taxon>
        <taxon>Ascomycota</taxon>
        <taxon>Pezizomycotina</taxon>
        <taxon>Sordariomycetes</taxon>
        <taxon>Sordariomycetidae</taxon>
        <taxon>Sordariales</taxon>
        <taxon>Chaetomiaceae</taxon>
        <taxon>Chaetomium</taxon>
    </lineage>
</organism>
<keyword evidence="2" id="KW-1185">Reference proteome</keyword>
<dbReference type="Proteomes" id="UP000724584">
    <property type="component" value="Unassembled WGS sequence"/>
</dbReference>
<evidence type="ECO:0000313" key="2">
    <source>
        <dbReference type="Proteomes" id="UP000724584"/>
    </source>
</evidence>
<protein>
    <submittedName>
        <fullName evidence="1">Uncharacterized protein</fullName>
    </submittedName>
</protein>
<reference evidence="1 2" key="1">
    <citation type="journal article" date="2021" name="Nat. Commun.">
        <title>Genetic determinants of endophytism in the Arabidopsis root mycobiome.</title>
        <authorList>
            <person name="Mesny F."/>
            <person name="Miyauchi S."/>
            <person name="Thiergart T."/>
            <person name="Pickel B."/>
            <person name="Atanasova L."/>
            <person name="Karlsson M."/>
            <person name="Huettel B."/>
            <person name="Barry K.W."/>
            <person name="Haridas S."/>
            <person name="Chen C."/>
            <person name="Bauer D."/>
            <person name="Andreopoulos W."/>
            <person name="Pangilinan J."/>
            <person name="LaButti K."/>
            <person name="Riley R."/>
            <person name="Lipzen A."/>
            <person name="Clum A."/>
            <person name="Drula E."/>
            <person name="Henrissat B."/>
            <person name="Kohler A."/>
            <person name="Grigoriev I.V."/>
            <person name="Martin F.M."/>
            <person name="Hacquard S."/>
        </authorList>
    </citation>
    <scope>NUCLEOTIDE SEQUENCE [LARGE SCALE GENOMIC DNA]</scope>
    <source>
        <strain evidence="1 2">MPI-SDFR-AT-0079</strain>
    </source>
</reference>
<dbReference type="EMBL" id="JAGIZQ010000005">
    <property type="protein sequence ID" value="KAH6627318.1"/>
    <property type="molecule type" value="Genomic_DNA"/>
</dbReference>
<proteinExistence type="predicted"/>
<name>A0ACB7P5Q7_9PEZI</name>
<sequence length="542" mass="59264">MGVVELSGLPLNKSVFLGQENLPNLFDEPQNLHPSLFDNKHRFPFLLPPQAPTPHITMESARLETANGKITSLLETVSHALADQADQSVFALGGKIDLGTVTKALSNASETSPLVIRWDSGDTDHCRKVSLPVIESDADSQAVLAKLLEDSEPATYGVGSEAVLDETYRKAGKMNAARFSTNFNPYEHGVIDAIAQALTHNDHRGIRAELYNLNIYSGPSGKFKAHVDTPRSEKQMGSLVVCFPHPHQGGQLAVRHGGREVMFDWASETASAVQWGAFFSDCEHEVLEVTDGHRLTLAYNLYWTTFGPASMADGLNILEPDSLHFFGAIRELLQCPDFLPKGGLLGFTCTHSYPHTSDSSTTTLQHTLKGLDMLVYQALKRLTGSVKVTHALDDHEFQDDRMGHSDEENERAATGATQPSYASLATIGTSIRGPIALDGPRDDYPDPENLHYGGYYANGKYRRGDAAFTRDHVTWLNHHPQKTTPRELAVAFLTYGNEPGMDVYYSSAVIVADFRKSSTPEIIEGSEASKPGEPTNATEAAE</sequence>
<gene>
    <name evidence="1" type="ORF">F5144DRAFT_575515</name>
</gene>
<comment type="caution">
    <text evidence="1">The sequence shown here is derived from an EMBL/GenBank/DDBJ whole genome shotgun (WGS) entry which is preliminary data.</text>
</comment>
<accession>A0ACB7P5Q7</accession>